<dbReference type="InterPro" id="IPR050428">
    <property type="entry name" value="TCS_sensor_his_kinase"/>
</dbReference>
<dbReference type="SMART" id="SM00304">
    <property type="entry name" value="HAMP"/>
    <property type="match status" value="1"/>
</dbReference>
<name>D1BU46_XYLCX</name>
<dbReference type="InterPro" id="IPR005467">
    <property type="entry name" value="His_kinase_dom"/>
</dbReference>
<dbReference type="eggNOG" id="COG2205">
    <property type="taxonomic scope" value="Bacteria"/>
</dbReference>
<dbReference type="STRING" id="446471.Xcel_0171"/>
<evidence type="ECO:0000256" key="7">
    <source>
        <dbReference type="ARBA" id="ARBA00022777"/>
    </source>
</evidence>
<sequence>MLRRLGVRGKILATLAMPILVLALAAGWVSWDSLRTARTADQTAELVASLAAQDAAGSAVAAERSLNIAAAMGIPGAKESLEAAFEETGKALTARDEALAAVNTDALDVRVRRAISATRADLQQIGRLQEQILDGTIPETEATRQYNEYIENALAVAHELAGTTEDSTLSLHLDAYVAMDETMLAVVYERPIVGGVLAGAMTGQVDQGSVLRTVTTIDATNRQFEATKGKLDRLPGGHRLPPLDGALGTVRTALGQMDVAGLDPAAAGQWNQLTQDWVAESQPVRDGVRDGTAAYSQWLADEARISALTTAGGAFGILALSILIALSVARRIVRPLRRLTAATGEIRDRLPKMVEQMAVPGQASTVDLFEIPVESRDEIGRLAQSFNDVNATTVAVAKEQAALRGSIAEMFVNVARRDQVLLNRQLAFLDDLERSEEDPSTLSNLFRLDHLATRMRRNAESLLVLAGIDTGRRVRQPMPVSDVIRTASSEIELYDRVRLDLQVDPLMLGHNALNAAHLLAELLENATMFSEPHTPVEVSTAHDYRGVVVTVRDHGLGMTPEEIADANAKVASRSAQDAVGAQRLGLYVVGRLSDRLGAAIAFSTGPDGTGTMVTVVFPPALFVPDDAVPLPQPTDPLDAATQREAATLGQSIALGEIAPPAPAYADAAPAYADAAPVFADAAPLSAFGQVAQEALAAASAPLAEPEAPVAVPVDLDALTDGTTATGMPRRRTARPEPAAEADGPADVVLPPLETPDLPFDLTSSEAWTPPADVEASERALPSRQRAERAAEPQGISEPEPAPALAVEQRSALFSSFRSLNELDDTVTGSLHLEASVEDPAAVPEPLAPVPLAPAPSGAAPSPFSAVRTAAEPAQVAAAPQVPAFDALMADLPHRRTERDQHAATERKRGLFGRRPQDGSVTAAIPVQAADGAGALSFLAPAPVAPIPAAAPFPPAAAPAPLPFGAGQAPAPAPSALRPFAAPDAPAAPAPSPAPAPAYADPAPAFTDAPSTSRSANGGSALPLRSGASDELTDPLDPYAIPDTVEARSEWMASAVLYEEMSSLLRRGVFEEQPVTQKDDVAYRPLSTPSADSAGLVRRQSRPTVNPATDRFTARIERDPEQLRSRLSAFQSATTRGRSATEGDGPSTWAPTP</sequence>
<evidence type="ECO:0000313" key="13">
    <source>
        <dbReference type="EMBL" id="ACZ29210.1"/>
    </source>
</evidence>
<dbReference type="SUPFAM" id="SSF55874">
    <property type="entry name" value="ATPase domain of HSP90 chaperone/DNA topoisomerase II/histidine kinase"/>
    <property type="match status" value="1"/>
</dbReference>
<dbReference type="GO" id="GO:0005886">
    <property type="term" value="C:plasma membrane"/>
    <property type="evidence" value="ECO:0007669"/>
    <property type="project" value="TreeGrafter"/>
</dbReference>
<evidence type="ECO:0000256" key="5">
    <source>
        <dbReference type="ARBA" id="ARBA00022679"/>
    </source>
</evidence>
<dbReference type="KEGG" id="xce:Xcel_0171"/>
<reference evidence="13 14" key="2">
    <citation type="journal article" date="2010" name="Stand. Genomic Sci.">
        <title>Complete genome sequence of Xylanimonas cellulosilytica type strain (XIL07).</title>
        <authorList>
            <person name="Foster B."/>
            <person name="Pukall R."/>
            <person name="Abt B."/>
            <person name="Nolan M."/>
            <person name="Glavina Del Rio T."/>
            <person name="Chen F."/>
            <person name="Lucas S."/>
            <person name="Tice H."/>
            <person name="Pitluck S."/>
            <person name="Cheng J.-F."/>
            <person name="Chertkov O."/>
            <person name="Brettin T."/>
            <person name="Han C."/>
            <person name="Detter J.C."/>
            <person name="Bruce D."/>
            <person name="Goodwin L."/>
            <person name="Ivanova N."/>
            <person name="Mavromatis K."/>
            <person name="Pati A."/>
            <person name="Mikhailova N."/>
            <person name="Chen A."/>
            <person name="Palaniappan K."/>
            <person name="Land M."/>
            <person name="Hauser L."/>
            <person name="Chang Y.-J."/>
            <person name="Jeffries C.D."/>
            <person name="Chain P."/>
            <person name="Rohde M."/>
            <person name="Goeker M."/>
            <person name="Bristow J."/>
            <person name="Eisen J.A."/>
            <person name="Markowitz V."/>
            <person name="Hugenholtz P."/>
            <person name="Kyrpides N.C."/>
            <person name="Klenk H.-P."/>
            <person name="Lapidus A."/>
        </authorList>
    </citation>
    <scope>NUCLEOTIDE SEQUENCE [LARGE SCALE GENOMIC DNA]</scope>
    <source>
        <strain evidence="14">DSM 15894 / CECT 5975 / LMG 20990 / XIL07</strain>
    </source>
</reference>
<accession>D1BU46</accession>
<evidence type="ECO:0000259" key="11">
    <source>
        <dbReference type="PROSITE" id="PS50109"/>
    </source>
</evidence>
<dbReference type="Gene3D" id="3.30.565.10">
    <property type="entry name" value="Histidine kinase-like ATPase, C-terminal domain"/>
    <property type="match status" value="1"/>
</dbReference>
<keyword evidence="14" id="KW-1185">Reference proteome</keyword>
<dbReference type="Pfam" id="PF08376">
    <property type="entry name" value="NIT"/>
    <property type="match status" value="1"/>
</dbReference>
<feature type="region of interest" description="Disordered" evidence="10">
    <location>
        <begin position="888"/>
        <end position="919"/>
    </location>
</feature>
<evidence type="ECO:0000256" key="4">
    <source>
        <dbReference type="ARBA" id="ARBA00022553"/>
    </source>
</evidence>
<dbReference type="CDD" id="cd06225">
    <property type="entry name" value="HAMP"/>
    <property type="match status" value="1"/>
</dbReference>
<feature type="compositionally biased region" description="Polar residues" evidence="10">
    <location>
        <begin position="1127"/>
        <end position="1137"/>
    </location>
</feature>
<dbReference type="EMBL" id="CP001821">
    <property type="protein sequence ID" value="ACZ29210.1"/>
    <property type="molecule type" value="Genomic_DNA"/>
</dbReference>
<reference evidence="14" key="1">
    <citation type="submission" date="2009-11" db="EMBL/GenBank/DDBJ databases">
        <title>The complete chromosome of Xylanimonas cellulosilytica DSM 15894.</title>
        <authorList>
            <consortium name="US DOE Joint Genome Institute (JGI-PGF)"/>
            <person name="Lucas S."/>
            <person name="Copeland A."/>
            <person name="Lapidus A."/>
            <person name="Glavina del Rio T."/>
            <person name="Dalin E."/>
            <person name="Tice H."/>
            <person name="Bruce D."/>
            <person name="Goodwin L."/>
            <person name="Pitluck S."/>
            <person name="Kyrpides N."/>
            <person name="Mavromatis K."/>
            <person name="Ivanova N."/>
            <person name="Mikhailova N."/>
            <person name="Foster B."/>
            <person name="Clum A."/>
            <person name="Brettin T."/>
            <person name="Detter J.C."/>
            <person name="Han C."/>
            <person name="Larimer F."/>
            <person name="Land M."/>
            <person name="Hauser L."/>
            <person name="Markowitz V."/>
            <person name="Cheng J.F."/>
            <person name="Hugenholtz P."/>
            <person name="Woyke T."/>
            <person name="Wu D."/>
            <person name="Gehrich-Schroeter G."/>
            <person name="Schneider S."/>
            <person name="Pukall S.R."/>
            <person name="Klenk H.P."/>
            <person name="Eisen J.A."/>
        </authorList>
    </citation>
    <scope>NUCLEOTIDE SEQUENCE [LARGE SCALE GENOMIC DNA]</scope>
    <source>
        <strain evidence="14">DSM 15894 / CECT 5975 / LMG 20990 / XIL07</strain>
    </source>
</reference>
<keyword evidence="9" id="KW-0902">Two-component regulatory system</keyword>
<evidence type="ECO:0000259" key="12">
    <source>
        <dbReference type="PROSITE" id="PS50885"/>
    </source>
</evidence>
<keyword evidence="8" id="KW-1133">Transmembrane helix</keyword>
<keyword evidence="6" id="KW-0812">Transmembrane</keyword>
<dbReference type="RefSeq" id="WP_012876955.1">
    <property type="nucleotide sequence ID" value="NC_013530.1"/>
</dbReference>
<evidence type="ECO:0000256" key="10">
    <source>
        <dbReference type="SAM" id="MobiDB-lite"/>
    </source>
</evidence>
<feature type="compositionally biased region" description="Low complexity" evidence="10">
    <location>
        <begin position="854"/>
        <end position="871"/>
    </location>
</feature>
<organism evidence="13 14">
    <name type="scientific">Xylanimonas cellulosilytica (strain DSM 15894 / JCM 12276 / CECT 5975 / KCTC 9989 / LMG 20990 / NBRC 107835 / XIL07)</name>
    <dbReference type="NCBI Taxonomy" id="446471"/>
    <lineage>
        <taxon>Bacteria</taxon>
        <taxon>Bacillati</taxon>
        <taxon>Actinomycetota</taxon>
        <taxon>Actinomycetes</taxon>
        <taxon>Micrococcales</taxon>
        <taxon>Promicromonosporaceae</taxon>
        <taxon>Xylanimonas</taxon>
    </lineage>
</organism>
<evidence type="ECO:0000313" key="14">
    <source>
        <dbReference type="Proteomes" id="UP000002255"/>
    </source>
</evidence>
<comment type="subcellular location">
    <subcellularLocation>
        <location evidence="2">Membrane</location>
    </subcellularLocation>
</comment>
<evidence type="ECO:0000256" key="8">
    <source>
        <dbReference type="ARBA" id="ARBA00022989"/>
    </source>
</evidence>
<evidence type="ECO:0000256" key="6">
    <source>
        <dbReference type="ARBA" id="ARBA00022692"/>
    </source>
</evidence>
<feature type="compositionally biased region" description="Pro residues" evidence="10">
    <location>
        <begin position="985"/>
        <end position="995"/>
    </location>
</feature>
<gene>
    <name evidence="13" type="ordered locus">Xcel_0171</name>
</gene>
<feature type="compositionally biased region" description="Low complexity" evidence="10">
    <location>
        <begin position="735"/>
        <end position="746"/>
    </location>
</feature>
<dbReference type="EC" id="2.7.13.3" evidence="3"/>
<keyword evidence="8" id="KW-0472">Membrane</keyword>
<evidence type="ECO:0000256" key="3">
    <source>
        <dbReference type="ARBA" id="ARBA00012438"/>
    </source>
</evidence>
<feature type="domain" description="Histidine kinase" evidence="11">
    <location>
        <begin position="452"/>
        <end position="621"/>
    </location>
</feature>
<feature type="region of interest" description="Disordered" evidence="10">
    <location>
        <begin position="841"/>
        <end position="871"/>
    </location>
</feature>
<dbReference type="GO" id="GO:0004673">
    <property type="term" value="F:protein histidine kinase activity"/>
    <property type="evidence" value="ECO:0007669"/>
    <property type="project" value="UniProtKB-EC"/>
</dbReference>
<proteinExistence type="predicted"/>
<dbReference type="Proteomes" id="UP000002255">
    <property type="component" value="Chromosome"/>
</dbReference>
<dbReference type="InterPro" id="IPR003594">
    <property type="entry name" value="HATPase_dom"/>
</dbReference>
<dbReference type="InterPro" id="IPR036890">
    <property type="entry name" value="HATPase_C_sf"/>
</dbReference>
<protein>
    <recommendedName>
        <fullName evidence="3">histidine kinase</fullName>
        <ecNumber evidence="3">2.7.13.3</ecNumber>
    </recommendedName>
</protein>
<feature type="compositionally biased region" description="Basic and acidic residues" evidence="10">
    <location>
        <begin position="891"/>
        <end position="908"/>
    </location>
</feature>
<feature type="compositionally biased region" description="Low complexity" evidence="10">
    <location>
        <begin position="996"/>
        <end position="1012"/>
    </location>
</feature>
<dbReference type="GO" id="GO:0000160">
    <property type="term" value="P:phosphorelay signal transduction system"/>
    <property type="evidence" value="ECO:0007669"/>
    <property type="project" value="UniProtKB-KW"/>
</dbReference>
<keyword evidence="4" id="KW-0597">Phosphoprotein</keyword>
<feature type="region of interest" description="Disordered" evidence="10">
    <location>
        <begin position="1083"/>
        <end position="1152"/>
    </location>
</feature>
<feature type="compositionally biased region" description="Low complexity" evidence="10">
    <location>
        <begin position="967"/>
        <end position="984"/>
    </location>
</feature>
<keyword evidence="7 13" id="KW-0418">Kinase</keyword>
<evidence type="ECO:0000256" key="1">
    <source>
        <dbReference type="ARBA" id="ARBA00000085"/>
    </source>
</evidence>
<dbReference type="Pfam" id="PF02518">
    <property type="entry name" value="HATPase_c"/>
    <property type="match status" value="1"/>
</dbReference>
<dbReference type="PROSITE" id="PS50109">
    <property type="entry name" value="HIS_KIN"/>
    <property type="match status" value="1"/>
</dbReference>
<feature type="compositionally biased region" description="Basic and acidic residues" evidence="10">
    <location>
        <begin position="1111"/>
        <end position="1123"/>
    </location>
</feature>
<evidence type="ECO:0000256" key="2">
    <source>
        <dbReference type="ARBA" id="ARBA00004370"/>
    </source>
</evidence>
<evidence type="ECO:0000256" key="9">
    <source>
        <dbReference type="ARBA" id="ARBA00023012"/>
    </source>
</evidence>
<dbReference type="PANTHER" id="PTHR45436:SF5">
    <property type="entry name" value="SENSOR HISTIDINE KINASE TRCS"/>
    <property type="match status" value="1"/>
</dbReference>
<comment type="catalytic activity">
    <reaction evidence="1">
        <text>ATP + protein L-histidine = ADP + protein N-phospho-L-histidine.</text>
        <dbReference type="EC" id="2.7.13.3"/>
    </reaction>
</comment>
<feature type="domain" description="HAMP" evidence="12">
    <location>
        <begin position="330"/>
        <end position="398"/>
    </location>
</feature>
<keyword evidence="5" id="KW-0808">Transferase</keyword>
<dbReference type="HOGENOM" id="CLU_002554_2_2_11"/>
<dbReference type="PROSITE" id="PS50885">
    <property type="entry name" value="HAMP"/>
    <property type="match status" value="1"/>
</dbReference>
<feature type="region of interest" description="Disordered" evidence="10">
    <location>
        <begin position="967"/>
        <end position="1036"/>
    </location>
</feature>
<dbReference type="InterPro" id="IPR013587">
    <property type="entry name" value="Nitrate/nitrite_sensing"/>
</dbReference>
<dbReference type="Gene3D" id="6.10.340.10">
    <property type="match status" value="1"/>
</dbReference>
<dbReference type="Pfam" id="PF00672">
    <property type="entry name" value="HAMP"/>
    <property type="match status" value="1"/>
</dbReference>
<dbReference type="AlphaFoldDB" id="D1BU46"/>
<dbReference type="PANTHER" id="PTHR45436">
    <property type="entry name" value="SENSOR HISTIDINE KINASE YKOH"/>
    <property type="match status" value="1"/>
</dbReference>
<feature type="region of interest" description="Disordered" evidence="10">
    <location>
        <begin position="719"/>
        <end position="802"/>
    </location>
</feature>
<dbReference type="InterPro" id="IPR003660">
    <property type="entry name" value="HAMP_dom"/>
</dbReference>
<dbReference type="SMART" id="SM00387">
    <property type="entry name" value="HATPase_c"/>
    <property type="match status" value="1"/>
</dbReference>